<evidence type="ECO:0000256" key="2">
    <source>
        <dbReference type="SAM" id="SignalP"/>
    </source>
</evidence>
<dbReference type="PANTHER" id="PTHR33021">
    <property type="entry name" value="BLUE COPPER PROTEIN"/>
    <property type="match status" value="1"/>
</dbReference>
<dbReference type="InterPro" id="IPR008972">
    <property type="entry name" value="Cupredoxin"/>
</dbReference>
<proteinExistence type="predicted"/>
<dbReference type="AlphaFoldDB" id="A0AA88V6I8"/>
<dbReference type="PANTHER" id="PTHR33021:SF533">
    <property type="entry name" value="PHYTOCYANIN DOMAIN-CONTAINING PROTEIN"/>
    <property type="match status" value="1"/>
</dbReference>
<keyword evidence="1" id="KW-0812">Transmembrane</keyword>
<feature type="transmembrane region" description="Helical" evidence="1">
    <location>
        <begin position="173"/>
        <end position="190"/>
    </location>
</feature>
<dbReference type="InterPro" id="IPR003245">
    <property type="entry name" value="Phytocyanin_dom"/>
</dbReference>
<evidence type="ECO:0000313" key="4">
    <source>
        <dbReference type="EMBL" id="KAK3001023.1"/>
    </source>
</evidence>
<reference evidence="4" key="1">
    <citation type="submission" date="2022-12" db="EMBL/GenBank/DDBJ databases">
        <title>Draft genome assemblies for two species of Escallonia (Escalloniales).</title>
        <authorList>
            <person name="Chanderbali A."/>
            <person name="Dervinis C."/>
            <person name="Anghel I."/>
            <person name="Soltis D."/>
            <person name="Soltis P."/>
            <person name="Zapata F."/>
        </authorList>
    </citation>
    <scope>NUCLEOTIDE SEQUENCE</scope>
    <source>
        <strain evidence="4">UCBG64.0493</strain>
        <tissue evidence="4">Leaf</tissue>
    </source>
</reference>
<dbReference type="CDD" id="cd04216">
    <property type="entry name" value="Phytocyanin"/>
    <property type="match status" value="1"/>
</dbReference>
<keyword evidence="1" id="KW-1133">Transmembrane helix</keyword>
<dbReference type="PROSITE" id="PS51485">
    <property type="entry name" value="PHYTOCYANIN"/>
    <property type="match status" value="1"/>
</dbReference>
<gene>
    <name evidence="4" type="ORF">RJ639_022482</name>
</gene>
<feature type="chain" id="PRO_5041717993" description="Phytocyanin domain-containing protein" evidence="2">
    <location>
        <begin position="23"/>
        <end position="191"/>
    </location>
</feature>
<protein>
    <recommendedName>
        <fullName evidence="3">Phytocyanin domain-containing protein</fullName>
    </recommendedName>
</protein>
<sequence>MASVRVSLVFAILAAIATSTLATDIVVGDQGWTPGLDYQAWAQEKEFHVGDRLGTVLSYLILWHTILSNLDSDSIDSFQNQFTLFLYPTGVYNVYQVDDIAYDQCAPPPGTPPLATGNDVVALTAPGRMFFICGIDQYCKAGHQKLAITVLPKALGSPSSNTTQFSAAGSASFDYFAWMVAACGAFLIILI</sequence>
<comment type="caution">
    <text evidence="4">The sequence shown here is derived from an EMBL/GenBank/DDBJ whole genome shotgun (WGS) entry which is preliminary data.</text>
</comment>
<feature type="domain" description="Phytocyanin" evidence="3">
    <location>
        <begin position="23"/>
        <end position="152"/>
    </location>
</feature>
<dbReference type="SUPFAM" id="SSF49503">
    <property type="entry name" value="Cupredoxins"/>
    <property type="match status" value="1"/>
</dbReference>
<evidence type="ECO:0000313" key="5">
    <source>
        <dbReference type="Proteomes" id="UP001188597"/>
    </source>
</evidence>
<dbReference type="Gene3D" id="2.60.40.420">
    <property type="entry name" value="Cupredoxins - blue copper proteins"/>
    <property type="match status" value="1"/>
</dbReference>
<keyword evidence="5" id="KW-1185">Reference proteome</keyword>
<dbReference type="Proteomes" id="UP001188597">
    <property type="component" value="Unassembled WGS sequence"/>
</dbReference>
<evidence type="ECO:0000256" key="1">
    <source>
        <dbReference type="SAM" id="Phobius"/>
    </source>
</evidence>
<dbReference type="EMBL" id="JAVXUP010002864">
    <property type="protein sequence ID" value="KAK3001023.1"/>
    <property type="molecule type" value="Genomic_DNA"/>
</dbReference>
<keyword evidence="1" id="KW-0472">Membrane</keyword>
<organism evidence="4 5">
    <name type="scientific">Escallonia herrerae</name>
    <dbReference type="NCBI Taxonomy" id="1293975"/>
    <lineage>
        <taxon>Eukaryota</taxon>
        <taxon>Viridiplantae</taxon>
        <taxon>Streptophyta</taxon>
        <taxon>Embryophyta</taxon>
        <taxon>Tracheophyta</taxon>
        <taxon>Spermatophyta</taxon>
        <taxon>Magnoliopsida</taxon>
        <taxon>eudicotyledons</taxon>
        <taxon>Gunneridae</taxon>
        <taxon>Pentapetalae</taxon>
        <taxon>asterids</taxon>
        <taxon>campanulids</taxon>
        <taxon>Escalloniales</taxon>
        <taxon>Escalloniaceae</taxon>
        <taxon>Escallonia</taxon>
    </lineage>
</organism>
<dbReference type="Pfam" id="PF02298">
    <property type="entry name" value="Cu_bind_like"/>
    <property type="match status" value="1"/>
</dbReference>
<dbReference type="InterPro" id="IPR039391">
    <property type="entry name" value="Phytocyanin-like"/>
</dbReference>
<name>A0AA88V6I8_9ASTE</name>
<dbReference type="GO" id="GO:0009055">
    <property type="term" value="F:electron transfer activity"/>
    <property type="evidence" value="ECO:0007669"/>
    <property type="project" value="InterPro"/>
</dbReference>
<accession>A0AA88V6I8</accession>
<keyword evidence="2" id="KW-0732">Signal</keyword>
<dbReference type="GO" id="GO:0005886">
    <property type="term" value="C:plasma membrane"/>
    <property type="evidence" value="ECO:0007669"/>
    <property type="project" value="TreeGrafter"/>
</dbReference>
<feature type="signal peptide" evidence="2">
    <location>
        <begin position="1"/>
        <end position="22"/>
    </location>
</feature>
<evidence type="ECO:0000259" key="3">
    <source>
        <dbReference type="PROSITE" id="PS51485"/>
    </source>
</evidence>